<proteinExistence type="inferred from homology"/>
<keyword evidence="9" id="KW-1185">Reference proteome</keyword>
<dbReference type="CDD" id="cd22576">
    <property type="entry name" value="Edc3_Lsm"/>
    <property type="match status" value="1"/>
</dbReference>
<dbReference type="PROSITE" id="PS51512">
    <property type="entry name" value="DFDF"/>
    <property type="match status" value="1"/>
</dbReference>
<comment type="subcellular location">
    <subcellularLocation>
        <location evidence="1">Cytoplasm</location>
        <location evidence="1">P-body</location>
    </subcellularLocation>
</comment>
<dbReference type="InterPro" id="IPR036652">
    <property type="entry name" value="YjeF_N_dom_sf"/>
</dbReference>
<feature type="region of interest" description="Disordered" evidence="5">
    <location>
        <begin position="64"/>
        <end position="83"/>
    </location>
</feature>
<dbReference type="GO" id="GO:0000932">
    <property type="term" value="C:P-body"/>
    <property type="evidence" value="ECO:0007669"/>
    <property type="project" value="UniProtKB-SubCell"/>
</dbReference>
<evidence type="ECO:0000259" key="6">
    <source>
        <dbReference type="PROSITE" id="PS51385"/>
    </source>
</evidence>
<dbReference type="PROSITE" id="PS51385">
    <property type="entry name" value="YJEF_N"/>
    <property type="match status" value="1"/>
</dbReference>
<feature type="compositionally biased region" description="Low complexity" evidence="5">
    <location>
        <begin position="69"/>
        <end position="83"/>
    </location>
</feature>
<dbReference type="Gene3D" id="3.40.50.10260">
    <property type="entry name" value="YjeF N-terminal domain"/>
    <property type="match status" value="1"/>
</dbReference>
<dbReference type="SMART" id="SM01199">
    <property type="entry name" value="FDF"/>
    <property type="match status" value="1"/>
</dbReference>
<dbReference type="PANTHER" id="PTHR13612">
    <property type="entry name" value="ENHANCER OF MRNA-DECAPPING PROTEIN 3"/>
    <property type="match status" value="1"/>
</dbReference>
<dbReference type="GO" id="GO:0033962">
    <property type="term" value="P:P-body assembly"/>
    <property type="evidence" value="ECO:0007669"/>
    <property type="project" value="TreeGrafter"/>
</dbReference>
<dbReference type="EMBL" id="LN890542">
    <property type="protein sequence ID" value="CUS20967.1"/>
    <property type="molecule type" value="Genomic_DNA"/>
</dbReference>
<dbReference type="SUPFAM" id="SSF64153">
    <property type="entry name" value="YjeF N-terminal domain-like"/>
    <property type="match status" value="1"/>
</dbReference>
<dbReference type="InterPro" id="IPR004443">
    <property type="entry name" value="YjeF_N_dom"/>
</dbReference>
<gene>
    <name evidence="8" type="ORF">LAQU0_S02e02476g</name>
</gene>
<organism evidence="8 9">
    <name type="scientific">Lachancea quebecensis</name>
    <dbReference type="NCBI Taxonomy" id="1654605"/>
    <lineage>
        <taxon>Eukaryota</taxon>
        <taxon>Fungi</taxon>
        <taxon>Dikarya</taxon>
        <taxon>Ascomycota</taxon>
        <taxon>Saccharomycotina</taxon>
        <taxon>Saccharomycetes</taxon>
        <taxon>Saccharomycetales</taxon>
        <taxon>Saccharomycetaceae</taxon>
        <taxon>Lachancea</taxon>
    </lineage>
</organism>
<dbReference type="PANTHER" id="PTHR13612:SF0">
    <property type="entry name" value="ENHANCER OF MRNA-DECAPPING PROTEIN 3"/>
    <property type="match status" value="1"/>
</dbReference>
<protein>
    <recommendedName>
        <fullName evidence="3">Enhancer of mRNA-decapping protein 3</fullName>
    </recommendedName>
</protein>
<dbReference type="InterPro" id="IPR019050">
    <property type="entry name" value="FDF_dom"/>
</dbReference>
<keyword evidence="4" id="KW-0963">Cytoplasm</keyword>
<evidence type="ECO:0000259" key="7">
    <source>
        <dbReference type="PROSITE" id="PS51512"/>
    </source>
</evidence>
<accession>A0A0P1KQ94</accession>
<dbReference type="InterPro" id="IPR025762">
    <property type="entry name" value="DFDF"/>
</dbReference>
<reference evidence="9" key="1">
    <citation type="submission" date="2015-10" db="EMBL/GenBank/DDBJ databases">
        <authorList>
            <person name="Devillers H."/>
        </authorList>
    </citation>
    <scope>NUCLEOTIDE SEQUENCE [LARGE SCALE GENOMIC DNA]</scope>
</reference>
<dbReference type="AlphaFoldDB" id="A0A0P1KQ94"/>
<evidence type="ECO:0000256" key="2">
    <source>
        <dbReference type="ARBA" id="ARBA00006610"/>
    </source>
</evidence>
<evidence type="ECO:0000313" key="8">
    <source>
        <dbReference type="EMBL" id="CUS20967.1"/>
    </source>
</evidence>
<feature type="domain" description="DFDF" evidence="7">
    <location>
        <begin position="104"/>
        <end position="140"/>
    </location>
</feature>
<feature type="domain" description="YjeF N-terminal" evidence="6">
    <location>
        <begin position="246"/>
        <end position="474"/>
    </location>
</feature>
<dbReference type="GO" id="GO:0003729">
    <property type="term" value="F:mRNA binding"/>
    <property type="evidence" value="ECO:0007669"/>
    <property type="project" value="TreeGrafter"/>
</dbReference>
<evidence type="ECO:0000256" key="3">
    <source>
        <dbReference type="ARBA" id="ARBA00015797"/>
    </source>
</evidence>
<evidence type="ECO:0000313" key="9">
    <source>
        <dbReference type="Proteomes" id="UP000236544"/>
    </source>
</evidence>
<evidence type="ECO:0000256" key="4">
    <source>
        <dbReference type="ARBA" id="ARBA00022490"/>
    </source>
</evidence>
<sequence length="497" mass="54340">MSQFSGFGVEVELKDGKIITGRVAKANPKSLTLSDVTFSDGGTSQVFKVKASRLKDLKVVSTPKQGKQGVARNSSAGSVSGAAGATTPVTARLVSAGSNTDWQDDDAATIKQQDDFDFQENLRMFNKEDVFAKLKEQDKVEQKSRLVSHNIKDRKFDIDELVIPDAKQDNWDSLEEDSTHTEYLPITKSINITHLLQSAGDNEAKNDQVLSQLQRALTRPGSISKPSGFVTTTTGVAVPCATPVQLLEIERVCSDSFGFTSKMAMEHWAVHMSLFVKQKLGGRVRLHAQNTNPQPLVAILAGDNRCGARALALGRVLCQSSLVRVLVLFTNTPEDPEVNEQWQLYQKSGGKTVESLQSLKANLEKLNSPVEIVLDAMQGFDLNLQDLCSDAADEARLEDIITWCNAQQAVWSLDIPSGLDAGSAMPNFSAHVNANSVICLCWPLTGAYNLRVQFPKHPPEIHLVDLGVPQAVYSVRSSLRKFQIADLFVTEGMVQLT</sequence>
<dbReference type="Pfam" id="PF03853">
    <property type="entry name" value="YjeF_N"/>
    <property type="match status" value="1"/>
</dbReference>
<dbReference type="OrthoDB" id="10030313at2759"/>
<evidence type="ECO:0000256" key="5">
    <source>
        <dbReference type="SAM" id="MobiDB-lite"/>
    </source>
</evidence>
<dbReference type="GO" id="GO:0031087">
    <property type="term" value="P:deadenylation-independent decapping of nuclear-transcribed mRNA"/>
    <property type="evidence" value="ECO:0007669"/>
    <property type="project" value="TreeGrafter"/>
</dbReference>
<comment type="similarity">
    <text evidence="2">Belongs to the EDC3 family.</text>
</comment>
<dbReference type="Proteomes" id="UP000236544">
    <property type="component" value="Unassembled WGS sequence"/>
</dbReference>
<evidence type="ECO:0000256" key="1">
    <source>
        <dbReference type="ARBA" id="ARBA00004201"/>
    </source>
</evidence>
<name>A0A0P1KQ94_9SACH</name>
<dbReference type="Pfam" id="PF09532">
    <property type="entry name" value="FDF"/>
    <property type="match status" value="1"/>
</dbReference>